<dbReference type="GO" id="GO:0000981">
    <property type="term" value="F:DNA-binding transcription factor activity, RNA polymerase II-specific"/>
    <property type="evidence" value="ECO:0007669"/>
    <property type="project" value="InterPro"/>
</dbReference>
<dbReference type="PROSITE" id="PS50048">
    <property type="entry name" value="ZN2_CY6_FUNGAL_2"/>
    <property type="match status" value="1"/>
</dbReference>
<dbReference type="Gene3D" id="4.10.240.10">
    <property type="entry name" value="Zn(2)-C6 fungal-type DNA-binding domain"/>
    <property type="match status" value="1"/>
</dbReference>
<dbReference type="InterPro" id="IPR001138">
    <property type="entry name" value="Zn2Cys6_DnaBD"/>
</dbReference>
<feature type="domain" description="Zn(2)-C6 fungal-type" evidence="3">
    <location>
        <begin position="37"/>
        <end position="70"/>
    </location>
</feature>
<dbReference type="SUPFAM" id="SSF57701">
    <property type="entry name" value="Zn2/Cys6 DNA-binding domain"/>
    <property type="match status" value="1"/>
</dbReference>
<dbReference type="RefSeq" id="XP_022461735.1">
    <property type="nucleotide sequence ID" value="XM_022602019.1"/>
</dbReference>
<dbReference type="STRING" id="1382522.W6MV38"/>
<dbReference type="EMBL" id="HG793131">
    <property type="protein sequence ID" value="CDK29752.1"/>
    <property type="molecule type" value="Genomic_DNA"/>
</dbReference>
<dbReference type="CDD" id="cd12148">
    <property type="entry name" value="fungal_TF_MHR"/>
    <property type="match status" value="1"/>
</dbReference>
<evidence type="ECO:0000259" key="3">
    <source>
        <dbReference type="PROSITE" id="PS50048"/>
    </source>
</evidence>
<dbReference type="CDD" id="cd00067">
    <property type="entry name" value="GAL4"/>
    <property type="match status" value="1"/>
</dbReference>
<name>W6MV38_9ASCO</name>
<protein>
    <recommendedName>
        <fullName evidence="3">Zn(2)-C6 fungal-type domain-containing protein</fullName>
    </recommendedName>
</protein>
<dbReference type="GeneID" id="34523123"/>
<accession>W6MV38</accession>
<reference evidence="4" key="1">
    <citation type="submission" date="2013-12" db="EMBL/GenBank/DDBJ databases">
        <authorList>
            <person name="Genoscope - CEA"/>
        </authorList>
    </citation>
    <scope>NUCLEOTIDE SEQUENCE</scope>
    <source>
        <strain evidence="4">CBS 1993</strain>
    </source>
</reference>
<comment type="subcellular location">
    <subcellularLocation>
        <location evidence="1">Nucleus</location>
    </subcellularLocation>
</comment>
<proteinExistence type="predicted"/>
<evidence type="ECO:0000313" key="4">
    <source>
        <dbReference type="EMBL" id="CDK29752.1"/>
    </source>
</evidence>
<dbReference type="HOGENOM" id="CLU_351618_0_0_1"/>
<dbReference type="SMART" id="SM00066">
    <property type="entry name" value="GAL4"/>
    <property type="match status" value="1"/>
</dbReference>
<dbReference type="Pfam" id="PF00172">
    <property type="entry name" value="Zn_clus"/>
    <property type="match status" value="1"/>
</dbReference>
<dbReference type="GO" id="GO:0005634">
    <property type="term" value="C:nucleus"/>
    <property type="evidence" value="ECO:0007669"/>
    <property type="project" value="UniProtKB-SubCell"/>
</dbReference>
<dbReference type="Proteomes" id="UP000019384">
    <property type="component" value="Unassembled WGS sequence"/>
</dbReference>
<keyword evidence="2" id="KW-0539">Nucleus</keyword>
<dbReference type="GO" id="GO:0008270">
    <property type="term" value="F:zinc ion binding"/>
    <property type="evidence" value="ECO:0007669"/>
    <property type="project" value="InterPro"/>
</dbReference>
<dbReference type="OrthoDB" id="4356994at2759"/>
<reference evidence="4" key="2">
    <citation type="submission" date="2014-02" db="EMBL/GenBank/DDBJ databases">
        <title>Complete DNA sequence of /Kuraishia capsulata/ illustrates novel genomic features among budding yeasts (/Saccharomycotina/).</title>
        <authorList>
            <person name="Morales L."/>
            <person name="Noel B."/>
            <person name="Porcel B."/>
            <person name="Marcet-Houben M."/>
            <person name="Hullo M-F."/>
            <person name="Sacerdot C."/>
            <person name="Tekaia F."/>
            <person name="Leh-Louis V."/>
            <person name="Despons L."/>
            <person name="Khanna V."/>
            <person name="Aury J-M."/>
            <person name="Barbe V."/>
            <person name="Couloux A."/>
            <person name="Labadie K."/>
            <person name="Pelletier E."/>
            <person name="Souciet J-L."/>
            <person name="Boekhout T."/>
            <person name="Gabaldon T."/>
            <person name="Wincker P."/>
            <person name="Dujon B."/>
        </authorList>
    </citation>
    <scope>NUCLEOTIDE SEQUENCE</scope>
    <source>
        <strain evidence="4">CBS 1993</strain>
    </source>
</reference>
<organism evidence="4 5">
    <name type="scientific">Kuraishia capsulata CBS 1993</name>
    <dbReference type="NCBI Taxonomy" id="1382522"/>
    <lineage>
        <taxon>Eukaryota</taxon>
        <taxon>Fungi</taxon>
        <taxon>Dikarya</taxon>
        <taxon>Ascomycota</taxon>
        <taxon>Saccharomycotina</taxon>
        <taxon>Pichiomycetes</taxon>
        <taxon>Pichiales</taxon>
        <taxon>Pichiaceae</taxon>
        <taxon>Kuraishia</taxon>
    </lineage>
</organism>
<keyword evidence="5" id="KW-1185">Reference proteome</keyword>
<dbReference type="AlphaFoldDB" id="W6MV38"/>
<dbReference type="InterPro" id="IPR050613">
    <property type="entry name" value="Sec_Metabolite_Reg"/>
</dbReference>
<dbReference type="PANTHER" id="PTHR31001:SF90">
    <property type="entry name" value="CENTROMERE DNA-BINDING PROTEIN COMPLEX CBF3 SUBUNIT B"/>
    <property type="match status" value="1"/>
</dbReference>
<sequence>MTGSFVTTSVDGHNQLVELSGDPRDRIKRKRNRPSISCLLCKKRKVKCDRQRPTCGTCKRSGMPAEACVYADSRWRTSGLDTMDLTEAYDVGQLSEENEHLNRLLMDKEKAVHGNTLALRMMIEDLQQKLRMANPQIDPPGILYKPMDNMLRCFVSDVDGVTTFYGPTSWKTCLVQDIGMARFLTGLIGVLHLEREKWSHDRKQVQDMLSKELISRLYRSDPVSVSGDRKSEKLAAFASLSGSDCSTKFIASKSFAITQDSPNYTQNLLRMLSDVLPPYDVFCVAVRYFIQQLAKYFPCVDIKLIEQPFSKLFKRADDGSTLVEIQRDPDLFEVACVIMALKFAITFDDFSLDLKGFSDREDMLLWFAERTLEFGDFGRNGSYSALTAWVLITIFCSYDIREAGYDDSKHFGKAFSNALSVAYSVGAHRDLRRVFAFPSTSQISLPISAEASRGLWISLRYVDAVRSLAIGRPLLIVDEGSDVVGTSPMEKVQESCTTLLRQAVSKLTNVTQKIRLIDIENEITNIENFLLSPGETIRGMALKANEDAEGSRAILLNLKFSFQTLELLLCVVSHGNCLATEYLNGRENPHLTEEEKQELTELKNKYRVDVLRLSVFIMCVVNFVATWMRNGKALNRALVLQPQLRKLFRRAAFTVGTYMVEQFSTENVYQKSHIPLLVDNLNVDMFERIIFIDRLPKEAITDELLDMKTQIDRAIVTPRHLLSFLSGVFFNTRSTFMVDDYGFYINNKYVMLFCEYLSMKNVQTSSSPSDSETERSGRVDLGADSLLEFFKKASTQPEEV</sequence>
<evidence type="ECO:0000313" key="5">
    <source>
        <dbReference type="Proteomes" id="UP000019384"/>
    </source>
</evidence>
<evidence type="ECO:0000256" key="1">
    <source>
        <dbReference type="ARBA" id="ARBA00004123"/>
    </source>
</evidence>
<evidence type="ECO:0000256" key="2">
    <source>
        <dbReference type="ARBA" id="ARBA00023242"/>
    </source>
</evidence>
<dbReference type="InterPro" id="IPR036864">
    <property type="entry name" value="Zn2-C6_fun-type_DNA-bd_sf"/>
</dbReference>
<dbReference type="PANTHER" id="PTHR31001">
    <property type="entry name" value="UNCHARACTERIZED TRANSCRIPTIONAL REGULATORY PROTEIN"/>
    <property type="match status" value="1"/>
</dbReference>
<gene>
    <name evidence="4" type="ORF">KUCA_T00005745001</name>
</gene>